<keyword evidence="9" id="KW-0472">Membrane</keyword>
<evidence type="ECO:0000256" key="3">
    <source>
        <dbReference type="ARBA" id="ARBA00012761"/>
    </source>
</evidence>
<protein>
    <recommendedName>
        <fullName evidence="4 8">Beta-glucuronidase</fullName>
        <ecNumber evidence="3 8">3.2.1.31</ecNumber>
    </recommendedName>
</protein>
<evidence type="ECO:0000256" key="6">
    <source>
        <dbReference type="ARBA" id="ARBA00022801"/>
    </source>
</evidence>
<comment type="activity regulation">
    <text evidence="8">Inhibited by L-aspartic acid.</text>
</comment>
<evidence type="ECO:0000256" key="1">
    <source>
        <dbReference type="ARBA" id="ARBA00003025"/>
    </source>
</evidence>
<dbReference type="Pfam" id="PF00703">
    <property type="entry name" value="Glyco_hydro_2"/>
    <property type="match status" value="1"/>
</dbReference>
<reference evidence="14" key="2">
    <citation type="submission" date="2025-08" db="UniProtKB">
        <authorList>
            <consortium name="RefSeq"/>
        </authorList>
    </citation>
    <scope>IDENTIFICATION</scope>
    <source>
        <strain evidence="14">14028-0561.14</strain>
        <tissue evidence="14">Whole fly</tissue>
    </source>
</reference>
<evidence type="ECO:0000313" key="14">
    <source>
        <dbReference type="RefSeq" id="XP_070140536.1"/>
    </source>
</evidence>
<accession>A0ABM4GCT8</accession>
<evidence type="ECO:0000256" key="7">
    <source>
        <dbReference type="ARBA" id="ARBA00023295"/>
    </source>
</evidence>
<dbReference type="Pfam" id="PF02837">
    <property type="entry name" value="Glyco_hydro_2_N"/>
    <property type="match status" value="1"/>
</dbReference>
<comment type="catalytic activity">
    <reaction evidence="8">
        <text>a beta-D-glucuronoside + H2O = D-glucuronate + an alcohol</text>
        <dbReference type="Rhea" id="RHEA:17633"/>
        <dbReference type="ChEBI" id="CHEBI:15377"/>
        <dbReference type="ChEBI" id="CHEBI:30879"/>
        <dbReference type="ChEBI" id="CHEBI:58720"/>
        <dbReference type="ChEBI" id="CHEBI:83411"/>
        <dbReference type="EC" id="3.2.1.31"/>
    </reaction>
</comment>
<dbReference type="InterPro" id="IPR023230">
    <property type="entry name" value="Glyco_hydro_2_CS"/>
</dbReference>
<reference evidence="13" key="1">
    <citation type="submission" date="2025-05" db="UniProtKB">
        <authorList>
            <consortium name="RefSeq"/>
        </authorList>
    </citation>
    <scope>NUCLEOTIDE SEQUENCE [LARGE SCALE GENOMIC DNA]</scope>
    <source>
        <strain evidence="13">14028-0561.14</strain>
    </source>
</reference>
<sequence>MSSSTEYLPVTPLSSRLSIYNCVFSFVRRCNSLIGRIICSIFALSFFSLVTGLYVLHFSLALILVNKEVPQTRGMLYPRESETREVRSLDGIWNFVRSDQANPTQGVRDEWYTKDLSQSRPTIPMPVPASYNDITTDNLRDHVGTVWYDRKFFVPRSWSKNQRIWLRFGSVHYEAFVWINGQKVVKHEIGHLPFEAEVTDILNYGAENRITVMCDNALIQTTVPQGKITEVPNDNGMTIIQSYTFDFFNYAGIHRSVHLYTTPRTFIEEVEVTTALSENNSVGEVFYSVSVNGSAANEAINVLNIQANLYDKEGAKVANTTSDGKLDGCLKLTGVKPWWPYLMHPEPGYLYELEIKLLAANEELLDVYRLKVGLRTLSWNKSQFLINGKPVYFRGFGRHEDSDIRGKGLDNALMVRDFNLLKWIGANAYRTSHYPYSEESMQFADQHGIMIIDECPSVDTENYSQELLGKHKSSLEQLIHRDRNHPSVVMWSIANEPRTASMNADSYFELVANFTRSLDKTRPITAAIAVPYTQDKSGRHLDIISFNRYNAWYSNTGRLDMVTQNVIDEATAWNKQYNKPVIMSEYGADTLEGLHMTPAYVWSEEFQEEVFARHFKAFDQLRKKGWFIGEFVWNFADFKTAQSYTRVGGNKKGVFTRSRQPKAAAHLLRKRYFALGRDLDQCQFPEDLFTYIADLIS</sequence>
<comment type="subunit">
    <text evidence="8">Homotetramer.</text>
</comment>
<dbReference type="PANTHER" id="PTHR10066:SF67">
    <property type="entry name" value="BETA-GLUCURONIDASE"/>
    <property type="match status" value="1"/>
</dbReference>
<proteinExistence type="inferred from homology"/>
<evidence type="ECO:0000256" key="9">
    <source>
        <dbReference type="SAM" id="Phobius"/>
    </source>
</evidence>
<evidence type="ECO:0000259" key="12">
    <source>
        <dbReference type="Pfam" id="PF02837"/>
    </source>
</evidence>
<dbReference type="PRINTS" id="PR00132">
    <property type="entry name" value="GLHYDRLASE2"/>
</dbReference>
<evidence type="ECO:0000259" key="10">
    <source>
        <dbReference type="Pfam" id="PF00703"/>
    </source>
</evidence>
<dbReference type="Gene3D" id="3.20.20.80">
    <property type="entry name" value="Glycosidases"/>
    <property type="match status" value="1"/>
</dbReference>
<gene>
    <name evidence="14" type="primary">LOC108082605</name>
</gene>
<dbReference type="InterPro" id="IPR017853">
    <property type="entry name" value="GH"/>
</dbReference>
<dbReference type="Proteomes" id="UP001652661">
    <property type="component" value="Chromosome 2R"/>
</dbReference>
<organism evidence="13 14">
    <name type="scientific">Drosophila kikkawai</name>
    <name type="common">Fruit fly</name>
    <dbReference type="NCBI Taxonomy" id="30033"/>
    <lineage>
        <taxon>Eukaryota</taxon>
        <taxon>Metazoa</taxon>
        <taxon>Ecdysozoa</taxon>
        <taxon>Arthropoda</taxon>
        <taxon>Hexapoda</taxon>
        <taxon>Insecta</taxon>
        <taxon>Pterygota</taxon>
        <taxon>Neoptera</taxon>
        <taxon>Endopterygota</taxon>
        <taxon>Diptera</taxon>
        <taxon>Brachycera</taxon>
        <taxon>Muscomorpha</taxon>
        <taxon>Ephydroidea</taxon>
        <taxon>Drosophilidae</taxon>
        <taxon>Drosophila</taxon>
        <taxon>Sophophora</taxon>
    </lineage>
</organism>
<dbReference type="PROSITE" id="PS00719">
    <property type="entry name" value="GLYCOSYL_HYDROL_F2_1"/>
    <property type="match status" value="1"/>
</dbReference>
<dbReference type="PANTHER" id="PTHR10066">
    <property type="entry name" value="BETA-GLUCURONIDASE"/>
    <property type="match status" value="1"/>
</dbReference>
<keyword evidence="7 8" id="KW-0326">Glycosidase</keyword>
<dbReference type="EC" id="3.2.1.31" evidence="3 8"/>
<dbReference type="PROSITE" id="PS00608">
    <property type="entry name" value="GLYCOSYL_HYDROL_F2_2"/>
    <property type="match status" value="1"/>
</dbReference>
<dbReference type="InterPro" id="IPR006103">
    <property type="entry name" value="Glyco_hydro_2_cat"/>
</dbReference>
<feature type="domain" description="Glycosyl hydrolases family 2 sugar binding" evidence="12">
    <location>
        <begin position="86"/>
        <end position="263"/>
    </location>
</feature>
<dbReference type="InterPro" id="IPR036156">
    <property type="entry name" value="Beta-gal/glucu_dom_sf"/>
</dbReference>
<evidence type="ECO:0000256" key="5">
    <source>
        <dbReference type="ARBA" id="ARBA00022729"/>
    </source>
</evidence>
<dbReference type="InterPro" id="IPR006102">
    <property type="entry name" value="Ig-like_GH2"/>
</dbReference>
<dbReference type="Pfam" id="PF02836">
    <property type="entry name" value="Glyco_hydro_2_C"/>
    <property type="match status" value="1"/>
</dbReference>
<dbReference type="Gene3D" id="2.60.120.260">
    <property type="entry name" value="Galactose-binding domain-like"/>
    <property type="match status" value="1"/>
</dbReference>
<name>A0ABM4GCT8_DROKI</name>
<keyword evidence="6 8" id="KW-0378">Hydrolase</keyword>
<dbReference type="InterPro" id="IPR023232">
    <property type="entry name" value="Glyco_hydro_2_AS"/>
</dbReference>
<evidence type="ECO:0000256" key="2">
    <source>
        <dbReference type="ARBA" id="ARBA00007401"/>
    </source>
</evidence>
<dbReference type="RefSeq" id="XP_070140536.1">
    <property type="nucleotide sequence ID" value="XM_070284435.1"/>
</dbReference>
<dbReference type="InterPro" id="IPR008979">
    <property type="entry name" value="Galactose-bd-like_sf"/>
</dbReference>
<dbReference type="Gene3D" id="2.60.40.10">
    <property type="entry name" value="Immunoglobulins"/>
    <property type="match status" value="1"/>
</dbReference>
<evidence type="ECO:0000259" key="11">
    <source>
        <dbReference type="Pfam" id="PF02836"/>
    </source>
</evidence>
<keyword evidence="8" id="KW-0458">Lysosome</keyword>
<dbReference type="GeneID" id="108082605"/>
<dbReference type="NCBIfam" id="NF007538">
    <property type="entry name" value="PRK10150.1"/>
    <property type="match status" value="1"/>
</dbReference>
<feature type="domain" description="Glycoside hydrolase family 2 catalytic" evidence="11">
    <location>
        <begin position="380"/>
        <end position="673"/>
    </location>
</feature>
<dbReference type="InterPro" id="IPR013783">
    <property type="entry name" value="Ig-like_fold"/>
</dbReference>
<dbReference type="InterPro" id="IPR006101">
    <property type="entry name" value="Glyco_hydro_2"/>
</dbReference>
<evidence type="ECO:0000256" key="8">
    <source>
        <dbReference type="RuleBase" id="RU361154"/>
    </source>
</evidence>
<keyword evidence="13" id="KW-1185">Reference proteome</keyword>
<dbReference type="SUPFAM" id="SSF51445">
    <property type="entry name" value="(Trans)glycosidases"/>
    <property type="match status" value="1"/>
</dbReference>
<dbReference type="InterPro" id="IPR006104">
    <property type="entry name" value="Glyco_hydro_2_N"/>
</dbReference>
<dbReference type="SUPFAM" id="SSF49303">
    <property type="entry name" value="beta-Galactosidase/glucuronidase domain"/>
    <property type="match status" value="1"/>
</dbReference>
<feature type="domain" description="Glycoside hydrolase family 2 immunoglobulin-like beta-sandwich" evidence="10">
    <location>
        <begin position="265"/>
        <end position="375"/>
    </location>
</feature>
<keyword evidence="9" id="KW-0812">Transmembrane</keyword>
<comment type="function">
    <text evidence="1 8">Plays an important role in the degradation of dermatan and keratan sulfates.</text>
</comment>
<keyword evidence="5" id="KW-0732">Signal</keyword>
<evidence type="ECO:0000256" key="4">
    <source>
        <dbReference type="ARBA" id="ARBA00016205"/>
    </source>
</evidence>
<dbReference type="SUPFAM" id="SSF49785">
    <property type="entry name" value="Galactose-binding domain-like"/>
    <property type="match status" value="1"/>
</dbReference>
<evidence type="ECO:0000313" key="13">
    <source>
        <dbReference type="Proteomes" id="UP001652661"/>
    </source>
</evidence>
<comment type="similarity">
    <text evidence="2 8">Belongs to the glycosyl hydrolase 2 family.</text>
</comment>
<feature type="transmembrane region" description="Helical" evidence="9">
    <location>
        <begin position="37"/>
        <end position="65"/>
    </location>
</feature>
<keyword evidence="9" id="KW-1133">Transmembrane helix</keyword>